<sequence>MLFGPQHGDAASPSTAFRVEQKKRDQFVDGNGGATVGRKRRSKNNSSTSPTTGMPFDSNNTIKLASRAKDQQPQRRVPGGNGVTIAEESTMYLSVWNALQFKVVESSSTNASSVTHPYLHASRMKMPICVTGIDGFLGAWIVTELLQRGYKVRGTVQSRNDDVSRLVDLPRASTQLMVVETSLLTPESCDLAVEGCEYVIHTGTPSSCAVRDPLSEAKEPGVHPVSSRMHCIVPVMTNFIKACVRARIKKIVLSSSVAALSDHVDASDVVNDLCWNMVSSMERNPHFLGLKLAEEKAWQLVEQEPKLNMVTICSGALMGPSVCTPRTIPSGNQIVYDLITGHYNAIVDLNWALTDVRDCALAHVLALEHPDARGRYICVNRTVWLREIVDMLRSNGYSGRALPFQVGLPNWVARLSSFALQLGQVGVSLYGDDADATKPSPYLSDRLVDVLGLSFRDVKTTVVDSAGDLLQWKFIKPWGEDREATMCACCDAPFNFLRRRHHCRECGVVVCGDCSQSRAVVQGLEHPARLCDACVQSSIPALLELMHAPMTCHKAIKALESLMVNPSNHELITRCSGVPILLKALHEQDDEISFHAAGTLLALSEDTASALQMVLEGAVLHMLEMDQTTDTWRVCLSALRNIWKQLNRDDFRQMLHSVSRVSADAADGPLKANILITFVHMMEPREVTSLLKEGLLDVLFVMLKSAHAFDRCAAAHAVLRVIPVDYDPPTEIQVPPYTVDDHEELLTLSTLSDIQFLVKGHIAPINAHKIVLFVRNAYFKNMFGSSASATPTKRVIEIDNCTYNVFSMILRFLYTGKLVIDDVSAQDLLRAAAFYQVVELRVRIEKFLADRIAVCNVVELLCLSNECNADGLRRACLPFLMLNIHAVVKLPSFAAHREWAGQEILLALALELGDDWYAAYQTMVTHPRHQPAMASSLQNLTSHSSSSHHHHHPPLSFSSYPPPSSSLLPRQTVVSPLPSRRLIPPPSPLGKASQRGRLLSEESLAEGIC</sequence>
<keyword evidence="3" id="KW-0862">Zinc</keyword>
<dbReference type="InterPro" id="IPR016024">
    <property type="entry name" value="ARM-type_fold"/>
</dbReference>
<dbReference type="InterPro" id="IPR013083">
    <property type="entry name" value="Znf_RING/FYVE/PHD"/>
</dbReference>
<dbReference type="InterPro" id="IPR017455">
    <property type="entry name" value="Znf_FYVE-rel"/>
</dbReference>
<feature type="repeat" description="ARM" evidence="5">
    <location>
        <begin position="576"/>
        <end position="618"/>
    </location>
</feature>
<dbReference type="InterPro" id="IPR001509">
    <property type="entry name" value="Epimerase_deHydtase"/>
</dbReference>
<reference evidence="9" key="1">
    <citation type="submission" date="2013-12" db="EMBL/GenBank/DDBJ databases">
        <title>The Genome Sequence of Aphanomyces astaci APO3.</title>
        <authorList>
            <consortium name="The Broad Institute Genomics Platform"/>
            <person name="Russ C."/>
            <person name="Tyler B."/>
            <person name="van West P."/>
            <person name="Dieguez-Uribeondo J."/>
            <person name="Young S.K."/>
            <person name="Zeng Q."/>
            <person name="Gargeya S."/>
            <person name="Fitzgerald M."/>
            <person name="Abouelleil A."/>
            <person name="Alvarado L."/>
            <person name="Chapman S.B."/>
            <person name="Gainer-Dewar J."/>
            <person name="Goldberg J."/>
            <person name="Griggs A."/>
            <person name="Gujja S."/>
            <person name="Hansen M."/>
            <person name="Howarth C."/>
            <person name="Imamovic A."/>
            <person name="Ireland A."/>
            <person name="Larimer J."/>
            <person name="McCowan C."/>
            <person name="Murphy C."/>
            <person name="Pearson M."/>
            <person name="Poon T.W."/>
            <person name="Priest M."/>
            <person name="Roberts A."/>
            <person name="Saif S."/>
            <person name="Shea T."/>
            <person name="Sykes S."/>
            <person name="Wortman J."/>
            <person name="Nusbaum C."/>
            <person name="Birren B."/>
        </authorList>
    </citation>
    <scope>NUCLEOTIDE SEQUENCE [LARGE SCALE GENOMIC DNA]</scope>
    <source>
        <strain evidence="9">APO3</strain>
    </source>
</reference>
<evidence type="ECO:0000259" key="8">
    <source>
        <dbReference type="PROSITE" id="PS50178"/>
    </source>
</evidence>
<dbReference type="SUPFAM" id="SSF57903">
    <property type="entry name" value="FYVE/PHD zinc finger"/>
    <property type="match status" value="1"/>
</dbReference>
<dbReference type="PROSITE" id="PS50176">
    <property type="entry name" value="ARM_REPEAT"/>
    <property type="match status" value="1"/>
</dbReference>
<dbReference type="GeneID" id="20807899"/>
<dbReference type="InterPro" id="IPR036291">
    <property type="entry name" value="NAD(P)-bd_dom_sf"/>
</dbReference>
<evidence type="ECO:0000256" key="3">
    <source>
        <dbReference type="ARBA" id="ARBA00022833"/>
    </source>
</evidence>
<evidence type="ECO:0008006" key="10">
    <source>
        <dbReference type="Google" id="ProtNLM"/>
    </source>
</evidence>
<keyword evidence="2 4" id="KW-0863">Zinc-finger</keyword>
<dbReference type="Gene3D" id="3.40.50.720">
    <property type="entry name" value="NAD(P)-binding Rossmann-like Domain"/>
    <property type="match status" value="1"/>
</dbReference>
<evidence type="ECO:0000259" key="7">
    <source>
        <dbReference type="PROSITE" id="PS50097"/>
    </source>
</evidence>
<dbReference type="SMART" id="SM00064">
    <property type="entry name" value="FYVE"/>
    <property type="match status" value="1"/>
</dbReference>
<dbReference type="Pfam" id="PF01370">
    <property type="entry name" value="Epimerase"/>
    <property type="match status" value="1"/>
</dbReference>
<dbReference type="Pfam" id="PF00651">
    <property type="entry name" value="BTB"/>
    <property type="match status" value="1"/>
</dbReference>
<feature type="compositionally biased region" description="Low complexity" evidence="6">
    <location>
        <begin position="935"/>
        <end position="945"/>
    </location>
</feature>
<feature type="region of interest" description="Disordered" evidence="6">
    <location>
        <begin position="1"/>
        <end position="59"/>
    </location>
</feature>
<dbReference type="OrthoDB" id="2735536at2759"/>
<dbReference type="Gene3D" id="1.25.10.10">
    <property type="entry name" value="Leucine-rich Repeat Variant"/>
    <property type="match status" value="1"/>
</dbReference>
<evidence type="ECO:0000256" key="5">
    <source>
        <dbReference type="PROSITE-ProRule" id="PRU00259"/>
    </source>
</evidence>
<accession>W4GNS3</accession>
<dbReference type="InterPro" id="IPR000225">
    <property type="entry name" value="Armadillo"/>
</dbReference>
<evidence type="ECO:0000256" key="1">
    <source>
        <dbReference type="ARBA" id="ARBA00022723"/>
    </source>
</evidence>
<protein>
    <recommendedName>
        <fullName evidence="10">FYVE-type domain-containing protein</fullName>
    </recommendedName>
</protein>
<dbReference type="AlphaFoldDB" id="W4GNS3"/>
<dbReference type="Gene3D" id="3.30.710.10">
    <property type="entry name" value="Potassium Channel Kv1.1, Chain A"/>
    <property type="match status" value="1"/>
</dbReference>
<dbReference type="PANTHER" id="PTHR48079">
    <property type="entry name" value="PROTEIN YEEZ"/>
    <property type="match status" value="1"/>
</dbReference>
<name>W4GNS3_APHAT</name>
<dbReference type="STRING" id="112090.W4GNS3"/>
<feature type="compositionally biased region" description="Polar residues" evidence="6">
    <location>
        <begin position="48"/>
        <end position="59"/>
    </location>
</feature>
<dbReference type="InterPro" id="IPR011333">
    <property type="entry name" value="SKP1/BTB/POZ_sf"/>
</dbReference>
<evidence type="ECO:0000256" key="2">
    <source>
        <dbReference type="ARBA" id="ARBA00022771"/>
    </source>
</evidence>
<evidence type="ECO:0000256" key="4">
    <source>
        <dbReference type="PROSITE-ProRule" id="PRU00091"/>
    </source>
</evidence>
<dbReference type="GO" id="GO:0004029">
    <property type="term" value="F:aldehyde dehydrogenase (NAD+) activity"/>
    <property type="evidence" value="ECO:0007669"/>
    <property type="project" value="TreeGrafter"/>
</dbReference>
<dbReference type="SUPFAM" id="SSF51735">
    <property type="entry name" value="NAD(P)-binding Rossmann-fold domains"/>
    <property type="match status" value="1"/>
</dbReference>
<keyword evidence="1" id="KW-0479">Metal-binding</keyword>
<evidence type="ECO:0000313" key="9">
    <source>
        <dbReference type="EMBL" id="ETV81362.1"/>
    </source>
</evidence>
<organism evidence="9">
    <name type="scientific">Aphanomyces astaci</name>
    <name type="common">Crayfish plague agent</name>
    <dbReference type="NCBI Taxonomy" id="112090"/>
    <lineage>
        <taxon>Eukaryota</taxon>
        <taxon>Sar</taxon>
        <taxon>Stramenopiles</taxon>
        <taxon>Oomycota</taxon>
        <taxon>Saprolegniomycetes</taxon>
        <taxon>Saprolegniales</taxon>
        <taxon>Verrucalvaceae</taxon>
        <taxon>Aphanomyces</taxon>
    </lineage>
</organism>
<dbReference type="InterPro" id="IPR051783">
    <property type="entry name" value="NAD(P)-dependent_oxidoreduct"/>
</dbReference>
<dbReference type="GO" id="GO:0008270">
    <property type="term" value="F:zinc ion binding"/>
    <property type="evidence" value="ECO:0007669"/>
    <property type="project" value="UniProtKB-KW"/>
</dbReference>
<dbReference type="SUPFAM" id="SSF54695">
    <property type="entry name" value="POZ domain"/>
    <property type="match status" value="1"/>
</dbReference>
<dbReference type="PROSITE" id="PS50178">
    <property type="entry name" value="ZF_FYVE"/>
    <property type="match status" value="1"/>
</dbReference>
<dbReference type="InterPro" id="IPR000306">
    <property type="entry name" value="Znf_FYVE"/>
</dbReference>
<dbReference type="EMBL" id="KI913124">
    <property type="protein sequence ID" value="ETV81362.1"/>
    <property type="molecule type" value="Genomic_DNA"/>
</dbReference>
<proteinExistence type="predicted"/>
<dbReference type="Gene3D" id="3.30.40.10">
    <property type="entry name" value="Zinc/RING finger domain, C3HC4 (zinc finger)"/>
    <property type="match status" value="1"/>
</dbReference>
<dbReference type="VEuPathDB" id="FungiDB:H257_05903"/>
<dbReference type="PANTHER" id="PTHR48079:SF6">
    <property type="entry name" value="NAD(P)-BINDING DOMAIN-CONTAINING PROTEIN-RELATED"/>
    <property type="match status" value="1"/>
</dbReference>
<dbReference type="InterPro" id="IPR011989">
    <property type="entry name" value="ARM-like"/>
</dbReference>
<dbReference type="SUPFAM" id="SSF48371">
    <property type="entry name" value="ARM repeat"/>
    <property type="match status" value="1"/>
</dbReference>
<feature type="domain" description="FYVE-type" evidence="8">
    <location>
        <begin position="481"/>
        <end position="539"/>
    </location>
</feature>
<gene>
    <name evidence="9" type="ORF">H257_05903</name>
</gene>
<dbReference type="SMART" id="SM00225">
    <property type="entry name" value="BTB"/>
    <property type="match status" value="1"/>
</dbReference>
<dbReference type="GO" id="GO:0005737">
    <property type="term" value="C:cytoplasm"/>
    <property type="evidence" value="ECO:0007669"/>
    <property type="project" value="TreeGrafter"/>
</dbReference>
<dbReference type="PROSITE" id="PS50097">
    <property type="entry name" value="BTB"/>
    <property type="match status" value="1"/>
</dbReference>
<feature type="region of interest" description="Disordered" evidence="6">
    <location>
        <begin position="932"/>
        <end position="997"/>
    </location>
</feature>
<feature type="compositionally biased region" description="Low complexity" evidence="6">
    <location>
        <begin position="954"/>
        <end position="982"/>
    </location>
</feature>
<feature type="domain" description="BTB" evidence="7">
    <location>
        <begin position="752"/>
        <end position="822"/>
    </location>
</feature>
<dbReference type="SMART" id="SM00185">
    <property type="entry name" value="ARM"/>
    <property type="match status" value="3"/>
</dbReference>
<evidence type="ECO:0000256" key="6">
    <source>
        <dbReference type="SAM" id="MobiDB-lite"/>
    </source>
</evidence>
<dbReference type="RefSeq" id="XP_009829220.1">
    <property type="nucleotide sequence ID" value="XM_009830918.1"/>
</dbReference>
<dbReference type="InterPro" id="IPR000210">
    <property type="entry name" value="BTB/POZ_dom"/>
</dbReference>
<dbReference type="InterPro" id="IPR011011">
    <property type="entry name" value="Znf_FYVE_PHD"/>
</dbReference>
<dbReference type="Pfam" id="PF01363">
    <property type="entry name" value="FYVE"/>
    <property type="match status" value="1"/>
</dbReference>